<keyword evidence="5" id="KW-1185">Reference proteome</keyword>
<sequence>MATSVHLSCEATKFAFRSPYNKAQTVSTFLTNDGMKRIGLKIRTTDNNIFRVNKVYFLLEPGAKEELQLRLLPLGLQFNFLCRNHITFLYGQVDDSIKNPKQAWKSIKDTDQFSVRVTIEKPHKGDPVAQELRAVGAKKHFDASSPVCSRKEAAEVATTGEGRKEELAPGKLGATSAFSPAAAGSTQAASSLLMAQDIARSNEDMQLKTAELVEEVAESGQAGVAKTVPPLSTTIDSAKVTP</sequence>
<dbReference type="OrthoDB" id="5811223at2759"/>
<dbReference type="InterPro" id="IPR008962">
    <property type="entry name" value="PapD-like_sf"/>
</dbReference>
<evidence type="ECO:0000313" key="4">
    <source>
        <dbReference type="EMBL" id="CDW57023.1"/>
    </source>
</evidence>
<keyword evidence="1" id="KW-0206">Cytoskeleton</keyword>
<dbReference type="Proteomes" id="UP000030665">
    <property type="component" value="Unassembled WGS sequence"/>
</dbReference>
<evidence type="ECO:0000256" key="1">
    <source>
        <dbReference type="RuleBase" id="RU003425"/>
    </source>
</evidence>
<reference evidence="4" key="2">
    <citation type="submission" date="2014-03" db="EMBL/GenBank/DDBJ databases">
        <title>The whipworm genome and dual-species transcriptomics of an intimate host-pathogen interaction.</title>
        <authorList>
            <person name="Foth B.J."/>
            <person name="Tsai I.J."/>
            <person name="Reid A.J."/>
            <person name="Bancroft A.J."/>
            <person name="Nichol S."/>
            <person name="Tracey A."/>
            <person name="Holroyd N."/>
            <person name="Cotton J.A."/>
            <person name="Stanley E.J."/>
            <person name="Zarowiecki M."/>
            <person name="Liu J.Z."/>
            <person name="Huckvale T."/>
            <person name="Cooper P.J."/>
            <person name="Grencis R.K."/>
            <person name="Berriman M."/>
        </authorList>
    </citation>
    <scope>NUCLEOTIDE SEQUENCE [LARGE SCALE GENOMIC DNA]</scope>
</reference>
<dbReference type="STRING" id="36087.A0A077ZBX0"/>
<keyword evidence="1" id="KW-0963">Cytoplasm</keyword>
<evidence type="ECO:0000259" key="3">
    <source>
        <dbReference type="PROSITE" id="PS50202"/>
    </source>
</evidence>
<evidence type="ECO:0000313" key="5">
    <source>
        <dbReference type="Proteomes" id="UP000030665"/>
    </source>
</evidence>
<dbReference type="PROSITE" id="PS50202">
    <property type="entry name" value="MSP"/>
    <property type="match status" value="1"/>
</dbReference>
<dbReference type="InterPro" id="IPR013783">
    <property type="entry name" value="Ig-like_fold"/>
</dbReference>
<evidence type="ECO:0000256" key="2">
    <source>
        <dbReference type="SAM" id="MobiDB-lite"/>
    </source>
</evidence>
<dbReference type="SUPFAM" id="SSF49354">
    <property type="entry name" value="PapD-like"/>
    <property type="match status" value="1"/>
</dbReference>
<reference evidence="4" key="1">
    <citation type="submission" date="2014-01" db="EMBL/GenBank/DDBJ databases">
        <authorList>
            <person name="Aslett M."/>
        </authorList>
    </citation>
    <scope>NUCLEOTIDE SEQUENCE</scope>
</reference>
<organism evidence="4 5">
    <name type="scientific">Trichuris trichiura</name>
    <name type="common">Whipworm</name>
    <name type="synonym">Trichocephalus trichiurus</name>
    <dbReference type="NCBI Taxonomy" id="36087"/>
    <lineage>
        <taxon>Eukaryota</taxon>
        <taxon>Metazoa</taxon>
        <taxon>Ecdysozoa</taxon>
        <taxon>Nematoda</taxon>
        <taxon>Enoplea</taxon>
        <taxon>Dorylaimia</taxon>
        <taxon>Trichinellida</taxon>
        <taxon>Trichuridae</taxon>
        <taxon>Trichuris</taxon>
    </lineage>
</organism>
<accession>A0A077ZBX0</accession>
<protein>
    <recommendedName>
        <fullName evidence="1">Major sperm protein</fullName>
    </recommendedName>
</protein>
<dbReference type="AlphaFoldDB" id="A0A077ZBX0"/>
<dbReference type="EMBL" id="HG806107">
    <property type="protein sequence ID" value="CDW57023.1"/>
    <property type="molecule type" value="Genomic_DNA"/>
</dbReference>
<dbReference type="Pfam" id="PF00635">
    <property type="entry name" value="Motile_Sperm"/>
    <property type="match status" value="1"/>
</dbReference>
<feature type="region of interest" description="Disordered" evidence="2">
    <location>
        <begin position="219"/>
        <end position="242"/>
    </location>
</feature>
<proteinExistence type="predicted"/>
<name>A0A077ZBX0_TRITR</name>
<gene>
    <name evidence="4" type="ORF">TTRE_0000530601</name>
</gene>
<comment type="function">
    <text evidence="1">Central component in molecular interactions underlying sperm crawling. Forms an extensive filament system that extends from sperm villipoda, along the leading edge of the pseudopod.</text>
</comment>
<dbReference type="Gene3D" id="2.60.40.10">
    <property type="entry name" value="Immunoglobulins"/>
    <property type="match status" value="1"/>
</dbReference>
<feature type="domain" description="MSP" evidence="3">
    <location>
        <begin position="4"/>
        <end position="122"/>
    </location>
</feature>
<dbReference type="InterPro" id="IPR000535">
    <property type="entry name" value="MSP_dom"/>
</dbReference>